<accession>A0ACB9YIG7</accession>
<reference evidence="1 2" key="1">
    <citation type="journal article" date="2022" name="New Phytol.">
        <title>Ecological generalism drives hyperdiversity of secondary metabolite gene clusters in xylarialean endophytes.</title>
        <authorList>
            <person name="Franco M.E.E."/>
            <person name="Wisecaver J.H."/>
            <person name="Arnold A.E."/>
            <person name="Ju Y.M."/>
            <person name="Slot J.C."/>
            <person name="Ahrendt S."/>
            <person name="Moore L.P."/>
            <person name="Eastman K.E."/>
            <person name="Scott K."/>
            <person name="Konkel Z."/>
            <person name="Mondo S.J."/>
            <person name="Kuo A."/>
            <person name="Hayes R.D."/>
            <person name="Haridas S."/>
            <person name="Andreopoulos B."/>
            <person name="Riley R."/>
            <person name="LaButti K."/>
            <person name="Pangilinan J."/>
            <person name="Lipzen A."/>
            <person name="Amirebrahimi M."/>
            <person name="Yan J."/>
            <person name="Adam C."/>
            <person name="Keymanesh K."/>
            <person name="Ng V."/>
            <person name="Louie K."/>
            <person name="Northen T."/>
            <person name="Drula E."/>
            <person name="Henrissat B."/>
            <person name="Hsieh H.M."/>
            <person name="Youens-Clark K."/>
            <person name="Lutzoni F."/>
            <person name="Miadlikowska J."/>
            <person name="Eastwood D.C."/>
            <person name="Hamelin R.C."/>
            <person name="Grigoriev I.V."/>
            <person name="U'Ren J.M."/>
        </authorList>
    </citation>
    <scope>NUCLEOTIDE SEQUENCE [LARGE SCALE GENOMIC DNA]</scope>
    <source>
        <strain evidence="1 2">CBS 119005</strain>
    </source>
</reference>
<sequence length="574" mass="65457">MSQNPKSHTAVGRSKVKSGCRTCKLRRVKCDEAWPICCRCVSTGRVCEGYGIWGGGGNQYGRRPVPLDSTRSLKRFYAPTLVEAVSSDESRCLEWFTHRTVLKLPGAFKFGFWDTLMYQAVSKEPAVLHAVLALSSAHKREGLRIDTSATEYIPDEQQQFTLRHYSKAITYLQPHFSAHDHSSIRVALVTCLIFVFTEYLRGHYKTSNTHLQNGLRLLNSFHARSGAVDCYSLFKEPCCDSVDAWIIQAFIRLDVQAKFLGQGSQYLDFILQDDASKSLSPGLIFQSCNQARQHLDRLFNHIFYLNHECHSQLCPQDQSYPSALLAKQQDIRNGLASWYQAYKISKTNLKSKGPSPDVIGYVLLHIYYTMALIMADNCLWPSYESRYDAHTDNFALMMKQLKYVRSLAASPALVGILHYSDMSNSVADLGGLPAVYYVAVKCRVRRIRYDAVEFLNSLTHKEGIWNAPLATCIVRDVIRIEEADFYQEYDILKESTPRDDADKKNGAIEPALPESYRLHDVEVELPGDYAGTVTLKCERRRGSSDWQAITRQYRYDEKTRTWIEKERTQRSIGC</sequence>
<protein>
    <submittedName>
        <fullName evidence="1">Uncharacterized protein</fullName>
    </submittedName>
</protein>
<gene>
    <name evidence="1" type="ORF">F4820DRAFT_441054</name>
</gene>
<evidence type="ECO:0000313" key="1">
    <source>
        <dbReference type="EMBL" id="KAI4859002.1"/>
    </source>
</evidence>
<dbReference type="EMBL" id="MU393665">
    <property type="protein sequence ID" value="KAI4859002.1"/>
    <property type="molecule type" value="Genomic_DNA"/>
</dbReference>
<dbReference type="Proteomes" id="UP001497700">
    <property type="component" value="Unassembled WGS sequence"/>
</dbReference>
<organism evidence="1 2">
    <name type="scientific">Hypoxylon rubiginosum</name>
    <dbReference type="NCBI Taxonomy" id="110542"/>
    <lineage>
        <taxon>Eukaryota</taxon>
        <taxon>Fungi</taxon>
        <taxon>Dikarya</taxon>
        <taxon>Ascomycota</taxon>
        <taxon>Pezizomycotina</taxon>
        <taxon>Sordariomycetes</taxon>
        <taxon>Xylariomycetidae</taxon>
        <taxon>Xylariales</taxon>
        <taxon>Hypoxylaceae</taxon>
        <taxon>Hypoxylon</taxon>
    </lineage>
</organism>
<name>A0ACB9YIG7_9PEZI</name>
<keyword evidence="2" id="KW-1185">Reference proteome</keyword>
<comment type="caution">
    <text evidence="1">The sequence shown here is derived from an EMBL/GenBank/DDBJ whole genome shotgun (WGS) entry which is preliminary data.</text>
</comment>
<proteinExistence type="predicted"/>
<evidence type="ECO:0000313" key="2">
    <source>
        <dbReference type="Proteomes" id="UP001497700"/>
    </source>
</evidence>